<accession>A0ABN1J7M8</accession>
<protein>
    <submittedName>
        <fullName evidence="2">TIGR02594 family protein</fullName>
    </submittedName>
</protein>
<dbReference type="SUPFAM" id="SSF54001">
    <property type="entry name" value="Cysteine proteinases"/>
    <property type="match status" value="1"/>
</dbReference>
<dbReference type="RefSeq" id="WP_343914305.1">
    <property type="nucleotide sequence ID" value="NZ_BAAAGE010000005.1"/>
</dbReference>
<dbReference type="InterPro" id="IPR007921">
    <property type="entry name" value="CHAP_dom"/>
</dbReference>
<feature type="domain" description="Peptidase C51" evidence="1">
    <location>
        <begin position="42"/>
        <end position="117"/>
    </location>
</feature>
<evidence type="ECO:0000259" key="1">
    <source>
        <dbReference type="Pfam" id="PF05257"/>
    </source>
</evidence>
<dbReference type="Pfam" id="PF05257">
    <property type="entry name" value="CHAP"/>
    <property type="match status" value="1"/>
</dbReference>
<sequence length="142" mass="15932">MNILEMALSQYGVTEINGSKDHPQIISYFNELGFDGAQLHDETAWCSAFTNWVAKKSGYSYSGKLTARSWLNVGQSTNTPGVGDIVVLWRESRTSWKGHVGFFIKETKGFVYVLGGNQNNKVCIQAYPKNRVLEYKKLTKNG</sequence>
<dbReference type="Gene3D" id="3.90.1720.10">
    <property type="entry name" value="endopeptidase domain like (from Nostoc punctiforme)"/>
    <property type="match status" value="1"/>
</dbReference>
<comment type="caution">
    <text evidence="2">The sequence shown here is derived from an EMBL/GenBank/DDBJ whole genome shotgun (WGS) entry which is preliminary data.</text>
</comment>
<dbReference type="InterPro" id="IPR013423">
    <property type="entry name" value="CHP02594"/>
</dbReference>
<organism evidence="2 3">
    <name type="scientific">Aquimarina litoralis</name>
    <dbReference type="NCBI Taxonomy" id="584605"/>
    <lineage>
        <taxon>Bacteria</taxon>
        <taxon>Pseudomonadati</taxon>
        <taxon>Bacteroidota</taxon>
        <taxon>Flavobacteriia</taxon>
        <taxon>Flavobacteriales</taxon>
        <taxon>Flavobacteriaceae</taxon>
        <taxon>Aquimarina</taxon>
    </lineage>
</organism>
<dbReference type="InterPro" id="IPR038765">
    <property type="entry name" value="Papain-like_cys_pep_sf"/>
</dbReference>
<reference evidence="2 3" key="1">
    <citation type="journal article" date="2019" name="Int. J. Syst. Evol. Microbiol.">
        <title>The Global Catalogue of Microorganisms (GCM) 10K type strain sequencing project: providing services to taxonomists for standard genome sequencing and annotation.</title>
        <authorList>
            <consortium name="The Broad Institute Genomics Platform"/>
            <consortium name="The Broad Institute Genome Sequencing Center for Infectious Disease"/>
            <person name="Wu L."/>
            <person name="Ma J."/>
        </authorList>
    </citation>
    <scope>NUCLEOTIDE SEQUENCE [LARGE SCALE GENOMIC DNA]</scope>
    <source>
        <strain evidence="2 3">JCM 15974</strain>
    </source>
</reference>
<proteinExistence type="predicted"/>
<evidence type="ECO:0000313" key="3">
    <source>
        <dbReference type="Proteomes" id="UP001501758"/>
    </source>
</evidence>
<dbReference type="NCBIfam" id="TIGR02594">
    <property type="entry name" value="TIGR02594 family protein"/>
    <property type="match status" value="1"/>
</dbReference>
<dbReference type="EMBL" id="BAAAGE010000005">
    <property type="protein sequence ID" value="GAA0731120.1"/>
    <property type="molecule type" value="Genomic_DNA"/>
</dbReference>
<gene>
    <name evidence="2" type="ORF">GCM10009430_42950</name>
</gene>
<dbReference type="Proteomes" id="UP001501758">
    <property type="component" value="Unassembled WGS sequence"/>
</dbReference>
<name>A0ABN1J7M8_9FLAO</name>
<evidence type="ECO:0000313" key="2">
    <source>
        <dbReference type="EMBL" id="GAA0731120.1"/>
    </source>
</evidence>
<keyword evidence="3" id="KW-1185">Reference proteome</keyword>